<feature type="region of interest" description="Disordered" evidence="1">
    <location>
        <begin position="1"/>
        <end position="24"/>
    </location>
</feature>
<feature type="compositionally biased region" description="Basic and acidic residues" evidence="1">
    <location>
        <begin position="1"/>
        <end position="15"/>
    </location>
</feature>
<keyword evidence="3" id="KW-1185">Reference proteome</keyword>
<name>A0A0L0W2I8_9BASI</name>
<evidence type="ECO:0000256" key="1">
    <source>
        <dbReference type="SAM" id="MobiDB-lite"/>
    </source>
</evidence>
<evidence type="ECO:0000313" key="2">
    <source>
        <dbReference type="EMBL" id="KNF05726.1"/>
    </source>
</evidence>
<proteinExistence type="predicted"/>
<sequence>MVGKHVDDELEKDKLSNGPLTIGPNKSATTVNCKKIFGLSWVGKRVDDQLEKDKMSDHPLTIGPNKSQEDCWTQSGWKAVCIQTSRPHNSHQGHAREERMASTAGKFMWGRAKDEGSNNTASCKVEIHIPFSGIICLSLANFQGSIPPKQSLFPIP</sequence>
<dbReference type="EMBL" id="AJIL01000006">
    <property type="protein sequence ID" value="KNF05726.1"/>
    <property type="molecule type" value="Genomic_DNA"/>
</dbReference>
<comment type="caution">
    <text evidence="2">The sequence shown here is derived from an EMBL/GenBank/DDBJ whole genome shotgun (WGS) entry which is preliminary data.</text>
</comment>
<accession>A0A0L0W2I8</accession>
<reference evidence="3" key="1">
    <citation type="submission" date="2014-03" db="EMBL/GenBank/DDBJ databases">
        <title>The Genome Sequence of Puccinia striiformis f. sp. tritici PST-78.</title>
        <authorList>
            <consortium name="The Broad Institute Genome Sequencing Platform"/>
            <person name="Cuomo C."/>
            <person name="Hulbert S."/>
            <person name="Chen X."/>
            <person name="Walker B."/>
            <person name="Young S.K."/>
            <person name="Zeng Q."/>
            <person name="Gargeya S."/>
            <person name="Fitzgerald M."/>
            <person name="Haas B."/>
            <person name="Abouelleil A."/>
            <person name="Alvarado L."/>
            <person name="Arachchi H.M."/>
            <person name="Berlin A.M."/>
            <person name="Chapman S.B."/>
            <person name="Goldberg J."/>
            <person name="Griggs A."/>
            <person name="Gujja S."/>
            <person name="Hansen M."/>
            <person name="Howarth C."/>
            <person name="Imamovic A."/>
            <person name="Larimer J."/>
            <person name="McCowan C."/>
            <person name="Montmayeur A."/>
            <person name="Murphy C."/>
            <person name="Neiman D."/>
            <person name="Pearson M."/>
            <person name="Priest M."/>
            <person name="Roberts A."/>
            <person name="Saif S."/>
            <person name="Shea T."/>
            <person name="Sisk P."/>
            <person name="Sykes S."/>
            <person name="Wortman J."/>
            <person name="Nusbaum C."/>
            <person name="Birren B."/>
        </authorList>
    </citation>
    <scope>NUCLEOTIDE SEQUENCE [LARGE SCALE GENOMIC DNA]</scope>
    <source>
        <strain evidence="3">race PST-78</strain>
    </source>
</reference>
<protein>
    <submittedName>
        <fullName evidence="2">Uncharacterized protein</fullName>
    </submittedName>
</protein>
<dbReference type="AlphaFoldDB" id="A0A0L0W2I8"/>
<organism evidence="2 3">
    <name type="scientific">Puccinia striiformis f. sp. tritici PST-78</name>
    <dbReference type="NCBI Taxonomy" id="1165861"/>
    <lineage>
        <taxon>Eukaryota</taxon>
        <taxon>Fungi</taxon>
        <taxon>Dikarya</taxon>
        <taxon>Basidiomycota</taxon>
        <taxon>Pucciniomycotina</taxon>
        <taxon>Pucciniomycetes</taxon>
        <taxon>Pucciniales</taxon>
        <taxon>Pucciniaceae</taxon>
        <taxon>Puccinia</taxon>
    </lineage>
</organism>
<evidence type="ECO:0000313" key="3">
    <source>
        <dbReference type="Proteomes" id="UP000054564"/>
    </source>
</evidence>
<gene>
    <name evidence="2" type="ORF">PSTG_01126</name>
</gene>
<dbReference type="Proteomes" id="UP000054564">
    <property type="component" value="Unassembled WGS sequence"/>
</dbReference>